<dbReference type="HOGENOM" id="CLU_1057068_0_0_5"/>
<accession>A7HP40</accession>
<feature type="chain" id="PRO_5002710348" evidence="1">
    <location>
        <begin position="22"/>
        <end position="263"/>
    </location>
</feature>
<dbReference type="eggNOG" id="COG1873">
    <property type="taxonomic scope" value="Bacteria"/>
</dbReference>
<dbReference type="OrthoDB" id="7876889at2"/>
<dbReference type="Pfam" id="PF05239">
    <property type="entry name" value="PRC"/>
    <property type="match status" value="1"/>
</dbReference>
<gene>
    <name evidence="3" type="ordered locus">Plav_0050</name>
</gene>
<dbReference type="RefSeq" id="WP_011994964.1">
    <property type="nucleotide sequence ID" value="NC_009719.1"/>
</dbReference>
<dbReference type="InterPro" id="IPR011033">
    <property type="entry name" value="PRC_barrel-like_sf"/>
</dbReference>
<dbReference type="EMBL" id="CP000774">
    <property type="protein sequence ID" value="ABS61673.1"/>
    <property type="molecule type" value="Genomic_DNA"/>
</dbReference>
<dbReference type="KEGG" id="pla:Plav_0050"/>
<name>A7HP40_PARL1</name>
<dbReference type="PANTHER" id="PTHR36505">
    <property type="entry name" value="BLR1072 PROTEIN"/>
    <property type="match status" value="1"/>
</dbReference>
<organism evidence="3 4">
    <name type="scientific">Parvibaculum lavamentivorans (strain DS-1 / DSM 13023 / NCIMB 13966)</name>
    <dbReference type="NCBI Taxonomy" id="402881"/>
    <lineage>
        <taxon>Bacteria</taxon>
        <taxon>Pseudomonadati</taxon>
        <taxon>Pseudomonadota</taxon>
        <taxon>Alphaproteobacteria</taxon>
        <taxon>Hyphomicrobiales</taxon>
        <taxon>Parvibaculaceae</taxon>
        <taxon>Parvibaculum</taxon>
    </lineage>
</organism>
<evidence type="ECO:0000313" key="3">
    <source>
        <dbReference type="EMBL" id="ABS61673.1"/>
    </source>
</evidence>
<evidence type="ECO:0000313" key="4">
    <source>
        <dbReference type="Proteomes" id="UP000006377"/>
    </source>
</evidence>
<dbReference type="PANTHER" id="PTHR36505:SF1">
    <property type="entry name" value="BLR1072 PROTEIN"/>
    <property type="match status" value="1"/>
</dbReference>
<feature type="domain" description="PRC-barrel" evidence="2">
    <location>
        <begin position="74"/>
        <end position="132"/>
    </location>
</feature>
<proteinExistence type="predicted"/>
<dbReference type="STRING" id="402881.Plav_0050"/>
<evidence type="ECO:0000259" key="2">
    <source>
        <dbReference type="Pfam" id="PF05239"/>
    </source>
</evidence>
<reference evidence="3 4" key="1">
    <citation type="journal article" date="2011" name="Stand. Genomic Sci.">
        <title>Complete genome sequence of Parvibaculum lavamentivorans type strain (DS-1(T)).</title>
        <authorList>
            <person name="Schleheck D."/>
            <person name="Weiss M."/>
            <person name="Pitluck S."/>
            <person name="Bruce D."/>
            <person name="Land M.L."/>
            <person name="Han S."/>
            <person name="Saunders E."/>
            <person name="Tapia R."/>
            <person name="Detter C."/>
            <person name="Brettin T."/>
            <person name="Han J."/>
            <person name="Woyke T."/>
            <person name="Goodwin L."/>
            <person name="Pennacchio L."/>
            <person name="Nolan M."/>
            <person name="Cook A.M."/>
            <person name="Kjelleberg S."/>
            <person name="Thomas T."/>
        </authorList>
    </citation>
    <scope>NUCLEOTIDE SEQUENCE [LARGE SCALE GENOMIC DNA]</scope>
    <source>
        <strain evidence="4">DS-1 / DSM 13023 / NCIMB 13966</strain>
    </source>
</reference>
<dbReference type="SUPFAM" id="SSF50346">
    <property type="entry name" value="PRC-barrel domain"/>
    <property type="match status" value="2"/>
</dbReference>
<sequence>MKRLFTTTALVASMALGTAAASDSVDNAPREMAPPAQTEGAAMDANDNLETGSINSSDVVSINGNAAVMSDSAISARDLIGATVVGPTGDEVGSVSDLVFDDDNALEQVVVSDGGILGFGGKEVAVDFEGATVTRGEGDDPEVRIGMTAEAIEGVAEFDKTPYTDAGDRLGSAYIDREVRLASAEDRSGELHDLILDDSGAAKYAVVEFGGLLEIDSQLAVEIDSLTTASAEEPFSLSMTEEELRQAPVFHYDADDVASASDL</sequence>
<dbReference type="Gene3D" id="2.30.30.240">
    <property type="entry name" value="PRC-barrel domain"/>
    <property type="match status" value="2"/>
</dbReference>
<dbReference type="AlphaFoldDB" id="A7HP40"/>
<feature type="signal peptide" evidence="1">
    <location>
        <begin position="1"/>
        <end position="21"/>
    </location>
</feature>
<keyword evidence="4" id="KW-1185">Reference proteome</keyword>
<keyword evidence="1" id="KW-0732">Signal</keyword>
<dbReference type="Proteomes" id="UP000006377">
    <property type="component" value="Chromosome"/>
</dbReference>
<evidence type="ECO:0000256" key="1">
    <source>
        <dbReference type="SAM" id="SignalP"/>
    </source>
</evidence>
<dbReference type="InterPro" id="IPR027275">
    <property type="entry name" value="PRC-brl_dom"/>
</dbReference>
<protein>
    <submittedName>
        <fullName evidence="3">PRC-barrel domain protein</fullName>
    </submittedName>
</protein>